<evidence type="ECO:0000256" key="2">
    <source>
        <dbReference type="ARBA" id="ARBA00007957"/>
    </source>
</evidence>
<evidence type="ECO:0000313" key="14">
    <source>
        <dbReference type="Proteomes" id="UP000004892"/>
    </source>
</evidence>
<evidence type="ECO:0000256" key="4">
    <source>
        <dbReference type="ARBA" id="ARBA00020910"/>
    </source>
</evidence>
<dbReference type="GO" id="GO:0000976">
    <property type="term" value="F:transcription cis-regulatory region binding"/>
    <property type="evidence" value="ECO:0007669"/>
    <property type="project" value="TreeGrafter"/>
</dbReference>
<proteinExistence type="inferred from homology"/>
<evidence type="ECO:0000256" key="1">
    <source>
        <dbReference type="ARBA" id="ARBA00004496"/>
    </source>
</evidence>
<dbReference type="GO" id="GO:0005829">
    <property type="term" value="C:cytosol"/>
    <property type="evidence" value="ECO:0007669"/>
    <property type="project" value="TreeGrafter"/>
</dbReference>
<dbReference type="Pfam" id="PF01475">
    <property type="entry name" value="FUR"/>
    <property type="match status" value="1"/>
</dbReference>
<dbReference type="Gene3D" id="3.30.1490.190">
    <property type="match status" value="1"/>
</dbReference>
<evidence type="ECO:0000256" key="6">
    <source>
        <dbReference type="ARBA" id="ARBA00022491"/>
    </source>
</evidence>
<keyword evidence="8 12" id="KW-0862">Zinc</keyword>
<dbReference type="AlphaFoldDB" id="H1DJB1"/>
<dbReference type="STRING" id="742817.HMPREF9449_01983"/>
<evidence type="ECO:0000256" key="12">
    <source>
        <dbReference type="PIRSR" id="PIRSR602481-1"/>
    </source>
</evidence>
<organism evidence="13 14">
    <name type="scientific">Odoribacter laneus YIT 12061</name>
    <dbReference type="NCBI Taxonomy" id="742817"/>
    <lineage>
        <taxon>Bacteria</taxon>
        <taxon>Pseudomonadati</taxon>
        <taxon>Bacteroidota</taxon>
        <taxon>Bacteroidia</taxon>
        <taxon>Bacteroidales</taxon>
        <taxon>Odoribacteraceae</taxon>
        <taxon>Odoribacter</taxon>
    </lineage>
</organism>
<feature type="binding site" evidence="12">
    <location>
        <position position="141"/>
    </location>
    <ligand>
        <name>Zn(2+)</name>
        <dbReference type="ChEBI" id="CHEBI:29105"/>
    </ligand>
</feature>
<evidence type="ECO:0000256" key="7">
    <source>
        <dbReference type="ARBA" id="ARBA00022723"/>
    </source>
</evidence>
<dbReference type="Gene3D" id="1.10.10.10">
    <property type="entry name" value="Winged helix-like DNA-binding domain superfamily/Winged helix DNA-binding domain"/>
    <property type="match status" value="1"/>
</dbReference>
<evidence type="ECO:0000256" key="3">
    <source>
        <dbReference type="ARBA" id="ARBA00011738"/>
    </source>
</evidence>
<comment type="subcellular location">
    <subcellularLocation>
        <location evidence="1">Cytoplasm</location>
    </subcellularLocation>
</comment>
<dbReference type="Proteomes" id="UP000004892">
    <property type="component" value="Unassembled WGS sequence"/>
</dbReference>
<keyword evidence="11" id="KW-0804">Transcription</keyword>
<feature type="binding site" evidence="12">
    <location>
        <position position="98"/>
    </location>
    <ligand>
        <name>Zn(2+)</name>
        <dbReference type="ChEBI" id="CHEBI:29105"/>
    </ligand>
</feature>
<protein>
    <recommendedName>
        <fullName evidence="4">Ferric uptake regulation protein</fullName>
    </recommendedName>
</protein>
<feature type="binding site" evidence="12">
    <location>
        <position position="101"/>
    </location>
    <ligand>
        <name>Zn(2+)</name>
        <dbReference type="ChEBI" id="CHEBI:29105"/>
    </ligand>
</feature>
<keyword evidence="14" id="KW-1185">Reference proteome</keyword>
<dbReference type="GO" id="GO:0008270">
    <property type="term" value="F:zinc ion binding"/>
    <property type="evidence" value="ECO:0007669"/>
    <property type="project" value="TreeGrafter"/>
</dbReference>
<dbReference type="CDD" id="cd07153">
    <property type="entry name" value="Fur_like"/>
    <property type="match status" value="1"/>
</dbReference>
<dbReference type="PATRIC" id="fig|742817.3.peg.2114"/>
<dbReference type="EMBL" id="ADMC01000025">
    <property type="protein sequence ID" value="EHP46366.1"/>
    <property type="molecule type" value="Genomic_DNA"/>
</dbReference>
<dbReference type="PANTHER" id="PTHR33202">
    <property type="entry name" value="ZINC UPTAKE REGULATION PROTEIN"/>
    <property type="match status" value="1"/>
</dbReference>
<keyword evidence="10" id="KW-0238">DNA-binding</keyword>
<evidence type="ECO:0000256" key="9">
    <source>
        <dbReference type="ARBA" id="ARBA00023015"/>
    </source>
</evidence>
<feature type="binding site" evidence="12">
    <location>
        <position position="138"/>
    </location>
    <ligand>
        <name>Zn(2+)</name>
        <dbReference type="ChEBI" id="CHEBI:29105"/>
    </ligand>
</feature>
<dbReference type="GO" id="GO:1900376">
    <property type="term" value="P:regulation of secondary metabolite biosynthetic process"/>
    <property type="evidence" value="ECO:0007669"/>
    <property type="project" value="TreeGrafter"/>
</dbReference>
<keyword evidence="5" id="KW-0963">Cytoplasm</keyword>
<name>H1DJB1_9BACT</name>
<dbReference type="InterPro" id="IPR002481">
    <property type="entry name" value="FUR"/>
</dbReference>
<keyword evidence="7 12" id="KW-0479">Metal-binding</keyword>
<dbReference type="PANTHER" id="PTHR33202:SF2">
    <property type="entry name" value="FERRIC UPTAKE REGULATION PROTEIN"/>
    <property type="match status" value="1"/>
</dbReference>
<dbReference type="HOGENOM" id="CLU_096072_3_0_10"/>
<dbReference type="RefSeq" id="WP_009137130.1">
    <property type="nucleotide sequence ID" value="NZ_JH594596.1"/>
</dbReference>
<evidence type="ECO:0000256" key="11">
    <source>
        <dbReference type="ARBA" id="ARBA00023163"/>
    </source>
</evidence>
<dbReference type="InterPro" id="IPR036390">
    <property type="entry name" value="WH_DNA-bd_sf"/>
</dbReference>
<sequence>MKDVVKEIFTAYLQKKGCRKTPERYAILEEIYSRPEHFDVEAIFVAMNKKNYRVSRATIYNTIELLLDCNLVIKHQFKNNTAQFERAYNNDRHEHLICLKCGKVEEFSDNRLDEITEYIAEKRNFSVHHRLMYVYGICKSCQAGKK</sequence>
<dbReference type="GO" id="GO:0045892">
    <property type="term" value="P:negative regulation of DNA-templated transcription"/>
    <property type="evidence" value="ECO:0007669"/>
    <property type="project" value="TreeGrafter"/>
</dbReference>
<evidence type="ECO:0000313" key="13">
    <source>
        <dbReference type="EMBL" id="EHP46366.1"/>
    </source>
</evidence>
<dbReference type="GO" id="GO:0003700">
    <property type="term" value="F:DNA-binding transcription factor activity"/>
    <property type="evidence" value="ECO:0007669"/>
    <property type="project" value="InterPro"/>
</dbReference>
<comment type="caution">
    <text evidence="13">The sequence shown here is derived from an EMBL/GenBank/DDBJ whole genome shotgun (WGS) entry which is preliminary data.</text>
</comment>
<comment type="similarity">
    <text evidence="2">Belongs to the Fur family.</text>
</comment>
<keyword evidence="9" id="KW-0805">Transcription regulation</keyword>
<comment type="cofactor">
    <cofactor evidence="12">
        <name>Zn(2+)</name>
        <dbReference type="ChEBI" id="CHEBI:29105"/>
    </cofactor>
    <text evidence="12">Binds 1 zinc ion per subunit.</text>
</comment>
<dbReference type="GeneID" id="98069541"/>
<evidence type="ECO:0000256" key="8">
    <source>
        <dbReference type="ARBA" id="ARBA00022833"/>
    </source>
</evidence>
<dbReference type="InterPro" id="IPR043135">
    <property type="entry name" value="Fur_C"/>
</dbReference>
<evidence type="ECO:0000256" key="10">
    <source>
        <dbReference type="ARBA" id="ARBA00023125"/>
    </source>
</evidence>
<dbReference type="SUPFAM" id="SSF46785">
    <property type="entry name" value="Winged helix' DNA-binding domain"/>
    <property type="match status" value="1"/>
</dbReference>
<accession>H1DJB1</accession>
<keyword evidence="6" id="KW-0678">Repressor</keyword>
<reference evidence="13 14" key="1">
    <citation type="submission" date="2012-01" db="EMBL/GenBank/DDBJ databases">
        <title>The Genome Sequence of Odoribacter laneus YIT 12061.</title>
        <authorList>
            <consortium name="The Broad Institute Genome Sequencing Platform"/>
            <person name="Earl A."/>
            <person name="Ward D."/>
            <person name="Feldgarden M."/>
            <person name="Gevers D."/>
            <person name="Morotomi M."/>
            <person name="Young S.K."/>
            <person name="Zeng Q."/>
            <person name="Gargeya S."/>
            <person name="Fitzgerald M."/>
            <person name="Haas B."/>
            <person name="Abouelleil A."/>
            <person name="Alvarado L."/>
            <person name="Arachchi H.M."/>
            <person name="Berlin A."/>
            <person name="Chapman S.B."/>
            <person name="Gearin G."/>
            <person name="Goldberg J."/>
            <person name="Griggs A."/>
            <person name="Gujja S."/>
            <person name="Hansen M."/>
            <person name="Heiman D."/>
            <person name="Howarth C."/>
            <person name="Larimer J."/>
            <person name="Lui A."/>
            <person name="MacDonald P.J.P."/>
            <person name="McCowen C."/>
            <person name="Montmayeur A."/>
            <person name="Murphy C."/>
            <person name="Neiman D."/>
            <person name="Pearson M."/>
            <person name="Priest M."/>
            <person name="Roberts A."/>
            <person name="Saif S."/>
            <person name="Shea T."/>
            <person name="Sisk P."/>
            <person name="Stolte C."/>
            <person name="Sykes S."/>
            <person name="Wortman J."/>
            <person name="Nusbaum C."/>
            <person name="Birren B."/>
        </authorList>
    </citation>
    <scope>NUCLEOTIDE SEQUENCE [LARGE SCALE GENOMIC DNA]</scope>
    <source>
        <strain evidence="13 14">YIT 12061</strain>
    </source>
</reference>
<dbReference type="eggNOG" id="COG0735">
    <property type="taxonomic scope" value="Bacteria"/>
</dbReference>
<evidence type="ECO:0000256" key="5">
    <source>
        <dbReference type="ARBA" id="ARBA00022490"/>
    </source>
</evidence>
<comment type="subunit">
    <text evidence="3">Homodimer.</text>
</comment>
<gene>
    <name evidence="13" type="ORF">HMPREF9449_01983</name>
</gene>
<dbReference type="InterPro" id="IPR036388">
    <property type="entry name" value="WH-like_DNA-bd_sf"/>
</dbReference>